<accession>A0AAI9AFW3</accession>
<dbReference type="Proteomes" id="UP000003288">
    <property type="component" value="Unassembled WGS sequence"/>
</dbReference>
<gene>
    <name evidence="1" type="ORF">CMTB2_04092</name>
</gene>
<dbReference type="EMBL" id="ABCJ01000022">
    <property type="protein sequence ID" value="EDM22855.1"/>
    <property type="molecule type" value="Genomic_DNA"/>
</dbReference>
<proteinExistence type="predicted"/>
<evidence type="ECO:0000313" key="2">
    <source>
        <dbReference type="Proteomes" id="UP000003288"/>
    </source>
</evidence>
<dbReference type="AlphaFoldDB" id="A0AAI9AFW3"/>
<reference evidence="1 2" key="1">
    <citation type="journal article" date="2011" name="Stand. Genomic Sci.">
        <title>Draft genome sequence of Caminibacter mediatlanticus strain TB-2, an epsilonproteobacterium isolated from a deep-sea hydrothermal vent.</title>
        <authorList>
            <person name="Giovannelli D."/>
            <person name="Ferriera S."/>
            <person name="Johnson J."/>
            <person name="Kravitz S."/>
            <person name="Perez-Rodriguez I."/>
            <person name="Ricci J."/>
            <person name="O'Brien C."/>
            <person name="Voordeckers J.W."/>
            <person name="Bini E."/>
            <person name="Vetriani C."/>
        </authorList>
    </citation>
    <scope>NUCLEOTIDE SEQUENCE [LARGE SCALE GENOMIC DNA]</scope>
    <source>
        <strain evidence="1 2">TB-2</strain>
    </source>
</reference>
<name>A0AAI9AFW3_9BACT</name>
<protein>
    <submittedName>
        <fullName evidence="1">Uncharacterized protein</fullName>
    </submittedName>
</protein>
<organism evidence="1 2">
    <name type="scientific">Caminibacter mediatlanticus TB-2</name>
    <dbReference type="NCBI Taxonomy" id="391592"/>
    <lineage>
        <taxon>Bacteria</taxon>
        <taxon>Pseudomonadati</taxon>
        <taxon>Campylobacterota</taxon>
        <taxon>Epsilonproteobacteria</taxon>
        <taxon>Nautiliales</taxon>
        <taxon>Nautiliaceae</taxon>
        <taxon>Caminibacter</taxon>
    </lineage>
</organism>
<comment type="caution">
    <text evidence="1">The sequence shown here is derived from an EMBL/GenBank/DDBJ whole genome shotgun (WGS) entry which is preliminary data.</text>
</comment>
<evidence type="ECO:0000313" key="1">
    <source>
        <dbReference type="EMBL" id="EDM22855.1"/>
    </source>
</evidence>
<sequence length="30" mass="3589">MDVIEILDKFGMYKYDYGLDKSDIQFAIEK</sequence>